<name>A0A0F6QAC3_9HYME</name>
<accession>A0A0F6QAC3</accession>
<proteinExistence type="predicted"/>
<protein>
    <submittedName>
        <fullName evidence="1">Uncharacterized protein</fullName>
    </submittedName>
</protein>
<organism evidence="1">
    <name type="scientific">Glypta fumiferanae</name>
    <dbReference type="NCBI Taxonomy" id="389681"/>
    <lineage>
        <taxon>Eukaryota</taxon>
        <taxon>Metazoa</taxon>
        <taxon>Ecdysozoa</taxon>
        <taxon>Arthropoda</taxon>
        <taxon>Hexapoda</taxon>
        <taxon>Insecta</taxon>
        <taxon>Pterygota</taxon>
        <taxon>Neoptera</taxon>
        <taxon>Endopterygota</taxon>
        <taxon>Hymenoptera</taxon>
        <taxon>Apocrita</taxon>
        <taxon>Ichneumonoidea</taxon>
        <taxon>Ichneumonidae</taxon>
        <taxon>Banchinae</taxon>
        <taxon>Glypta</taxon>
    </lineage>
</organism>
<dbReference type="EMBL" id="KP706803">
    <property type="protein sequence ID" value="AKD28148.1"/>
    <property type="molecule type" value="Genomic_DNA"/>
</dbReference>
<sequence>MSEEKINSTRYIKFLVISRCVLYLSQKPTFVSLQPSFLAVYEIARPKPFMIYHSSVDKALMYMRHSRLYFSMHKTLEIDADFFFHNFSIAITDIDHSRSIWMRNLKNMFRNIITSSKMTLTFF</sequence>
<evidence type="ECO:0000313" key="1">
    <source>
        <dbReference type="EMBL" id="AKD28148.1"/>
    </source>
</evidence>
<reference evidence="1" key="1">
    <citation type="journal article" date="2015" name="J. Virol.">
        <title>Genomic and Proteomic Analyses Indicate that Banchine and Campoplegine Polydnaviruses Have Similar, if Not Identical, Viral Ancestors.</title>
        <authorList>
            <person name="Beliveau C."/>
            <person name="Cohen A."/>
            <person name="Stewart D."/>
            <person name="Periquet G."/>
            <person name="Djoumad A."/>
            <person name="Kuhn L."/>
            <person name="Stoltz D."/>
            <person name="Volkoff A.-N."/>
            <person name="Herniou E."/>
            <person name="Drezen J.-M."/>
            <person name="Cusson M."/>
        </authorList>
    </citation>
    <scope>NUCLEOTIDE SEQUENCE</scope>
</reference>
<dbReference type="AlphaFoldDB" id="A0A0F6QAC3"/>